<dbReference type="KEGG" id="sgp:SpiGrapes_2048"/>
<dbReference type="InterPro" id="IPR025164">
    <property type="entry name" value="Toastrack_DUF4097"/>
</dbReference>
<protein>
    <recommendedName>
        <fullName evidence="1">DUF4097 domain-containing protein</fullName>
    </recommendedName>
</protein>
<dbReference type="Pfam" id="PF13349">
    <property type="entry name" value="DUF4097"/>
    <property type="match status" value="1"/>
</dbReference>
<dbReference type="RefSeq" id="WP_014270678.1">
    <property type="nucleotide sequence ID" value="NC_016633.1"/>
</dbReference>
<dbReference type="eggNOG" id="COG3595">
    <property type="taxonomic scope" value="Bacteria"/>
</dbReference>
<evidence type="ECO:0000313" key="2">
    <source>
        <dbReference type="EMBL" id="AEV29835.1"/>
    </source>
</evidence>
<organism evidence="2 3">
    <name type="scientific">Sphaerochaeta pleomorpha (strain ATCC BAA-1885 / DSM 22778 / Grapes)</name>
    <dbReference type="NCBI Taxonomy" id="158190"/>
    <lineage>
        <taxon>Bacteria</taxon>
        <taxon>Pseudomonadati</taxon>
        <taxon>Spirochaetota</taxon>
        <taxon>Spirochaetia</taxon>
        <taxon>Spirochaetales</taxon>
        <taxon>Sphaerochaetaceae</taxon>
        <taxon>Sphaerochaeta</taxon>
    </lineage>
</organism>
<reference evidence="2 3" key="1">
    <citation type="submission" date="2011-11" db="EMBL/GenBank/DDBJ databases">
        <title>Complete sequence of Spirochaeta sp. grapes.</title>
        <authorList>
            <consortium name="US DOE Joint Genome Institute"/>
            <person name="Lucas S."/>
            <person name="Han J."/>
            <person name="Lapidus A."/>
            <person name="Cheng J.-F."/>
            <person name="Goodwin L."/>
            <person name="Pitluck S."/>
            <person name="Peters L."/>
            <person name="Ovchinnikova G."/>
            <person name="Munk A.C."/>
            <person name="Detter J.C."/>
            <person name="Han C."/>
            <person name="Tapia R."/>
            <person name="Land M."/>
            <person name="Hauser L."/>
            <person name="Kyrpides N."/>
            <person name="Ivanova N."/>
            <person name="Pagani I."/>
            <person name="Ritalahtilisa K."/>
            <person name="Loeffler F."/>
            <person name="Woyke T."/>
        </authorList>
    </citation>
    <scope>NUCLEOTIDE SEQUENCE [LARGE SCALE GENOMIC DNA]</scope>
    <source>
        <strain evidence="3">ATCC BAA-1885 / DSM 22778 / Grapes</strain>
    </source>
</reference>
<evidence type="ECO:0000313" key="3">
    <source>
        <dbReference type="Proteomes" id="UP000005632"/>
    </source>
</evidence>
<dbReference type="AlphaFoldDB" id="G8QQY7"/>
<dbReference type="STRING" id="158190.SpiGrapes_2048"/>
<sequence>MLNDSKANKVFMLALVLVIALVTSIQYSGNKKDLANRNEETFSLNKSDSLEITTISNDISLEIDPKAKQASASFGGGKTASLSVEKIGTKVSIKVSTIKRGFFSFSPTNTSRLVIIIPERYLARLSITTVSGDIDIMKDIAAETIAVKTISGNIDALNLNAENSVSIATVSGQISCYSIKSENKASIATTSGQIDINEVQGADIELRTISSDIEATARVKAGGEIKTSSTSGEIQLDLRGNENLSVTAGSTSGDIQVHAKDQETHSFSDKTGTGVTQVSAKTISGAIKLLY</sequence>
<evidence type="ECO:0000259" key="1">
    <source>
        <dbReference type="Pfam" id="PF13349"/>
    </source>
</evidence>
<name>G8QQY7_SPHPG</name>
<gene>
    <name evidence="2" type="ordered locus">SpiGrapes_2048</name>
</gene>
<accession>G8QQY7</accession>
<proteinExistence type="predicted"/>
<dbReference type="OrthoDB" id="370582at2"/>
<feature type="domain" description="DUF4097" evidence="1">
    <location>
        <begin position="49"/>
        <end position="289"/>
    </location>
</feature>
<dbReference type="Proteomes" id="UP000005632">
    <property type="component" value="Chromosome"/>
</dbReference>
<keyword evidence="3" id="KW-1185">Reference proteome</keyword>
<dbReference type="EMBL" id="CP003155">
    <property type="protein sequence ID" value="AEV29835.1"/>
    <property type="molecule type" value="Genomic_DNA"/>
</dbReference>
<dbReference type="HOGENOM" id="CLU_959439_0_0_12"/>